<evidence type="ECO:0000313" key="1">
    <source>
        <dbReference type="EMBL" id="KAJ8113869.1"/>
    </source>
</evidence>
<proteinExistence type="predicted"/>
<dbReference type="EMBL" id="JAPHNI010000226">
    <property type="protein sequence ID" value="KAJ8113869.1"/>
    <property type="molecule type" value="Genomic_DNA"/>
</dbReference>
<dbReference type="Proteomes" id="UP001153331">
    <property type="component" value="Unassembled WGS sequence"/>
</dbReference>
<reference evidence="1" key="1">
    <citation type="submission" date="2022-11" db="EMBL/GenBank/DDBJ databases">
        <title>Genome Sequence of Boeremia exigua.</title>
        <authorList>
            <person name="Buettner E."/>
        </authorList>
    </citation>
    <scope>NUCLEOTIDE SEQUENCE</scope>
    <source>
        <strain evidence="1">CU02</strain>
    </source>
</reference>
<organism evidence="1 2">
    <name type="scientific">Boeremia exigua</name>
    <dbReference type="NCBI Taxonomy" id="749465"/>
    <lineage>
        <taxon>Eukaryota</taxon>
        <taxon>Fungi</taxon>
        <taxon>Dikarya</taxon>
        <taxon>Ascomycota</taxon>
        <taxon>Pezizomycotina</taxon>
        <taxon>Dothideomycetes</taxon>
        <taxon>Pleosporomycetidae</taxon>
        <taxon>Pleosporales</taxon>
        <taxon>Pleosporineae</taxon>
        <taxon>Didymellaceae</taxon>
        <taxon>Boeremia</taxon>
    </lineage>
</organism>
<gene>
    <name evidence="1" type="ORF">OPT61_g4104</name>
</gene>
<comment type="caution">
    <text evidence="1">The sequence shown here is derived from an EMBL/GenBank/DDBJ whole genome shotgun (WGS) entry which is preliminary data.</text>
</comment>
<accession>A0ACC2IFA5</accession>
<sequence length="170" mass="18823">MQPYRTFQRYPSLRLLSLAMSLIVVLKVRVPENHPAHPEYMTTSMLTRRRRRIGRPGEVAQTDNLHGGSSSNLNRSGGALQGLAAAASSAQSGPPLPTALKASILAKHAEWLEANKTGRADWSDPIEEELEALERQALDLNAAAFRLWREQNYENEEIEKCGTYLGAGEL</sequence>
<name>A0ACC2IFA5_9PLEO</name>
<evidence type="ECO:0000313" key="2">
    <source>
        <dbReference type="Proteomes" id="UP001153331"/>
    </source>
</evidence>
<protein>
    <submittedName>
        <fullName evidence="1">Uncharacterized protein</fullName>
    </submittedName>
</protein>
<keyword evidence="2" id="KW-1185">Reference proteome</keyword>